<organism evidence="2 3">
    <name type="scientific">Brassica cretica</name>
    <name type="common">Mustard</name>
    <dbReference type="NCBI Taxonomy" id="69181"/>
    <lineage>
        <taxon>Eukaryota</taxon>
        <taxon>Viridiplantae</taxon>
        <taxon>Streptophyta</taxon>
        <taxon>Embryophyta</taxon>
        <taxon>Tracheophyta</taxon>
        <taxon>Spermatophyta</taxon>
        <taxon>Magnoliopsida</taxon>
        <taxon>eudicotyledons</taxon>
        <taxon>Gunneridae</taxon>
        <taxon>Pentapetalae</taxon>
        <taxon>rosids</taxon>
        <taxon>malvids</taxon>
        <taxon>Brassicales</taxon>
        <taxon>Brassicaceae</taxon>
        <taxon>Brassiceae</taxon>
        <taxon>Brassica</taxon>
    </lineage>
</organism>
<feature type="region of interest" description="Disordered" evidence="1">
    <location>
        <begin position="194"/>
        <end position="223"/>
    </location>
</feature>
<evidence type="ECO:0000256" key="1">
    <source>
        <dbReference type="SAM" id="MobiDB-lite"/>
    </source>
</evidence>
<evidence type="ECO:0000313" key="3">
    <source>
        <dbReference type="Proteomes" id="UP000712600"/>
    </source>
</evidence>
<accession>A0A8S9RCS6</accession>
<feature type="compositionally biased region" description="Polar residues" evidence="1">
    <location>
        <begin position="194"/>
        <end position="210"/>
    </location>
</feature>
<evidence type="ECO:0008006" key="4">
    <source>
        <dbReference type="Google" id="ProtNLM"/>
    </source>
</evidence>
<dbReference type="EMBL" id="QGKX02000095">
    <property type="protein sequence ID" value="KAF3570618.1"/>
    <property type="molecule type" value="Genomic_DNA"/>
</dbReference>
<comment type="caution">
    <text evidence="2">The sequence shown here is derived from an EMBL/GenBank/DDBJ whole genome shotgun (WGS) entry which is preliminary data.</text>
</comment>
<name>A0A8S9RCS6_BRACR</name>
<dbReference type="Proteomes" id="UP000712600">
    <property type="component" value="Unassembled WGS sequence"/>
</dbReference>
<gene>
    <name evidence="2" type="ORF">F2Q69_00063376</name>
</gene>
<evidence type="ECO:0000313" key="2">
    <source>
        <dbReference type="EMBL" id="KAF3570618.1"/>
    </source>
</evidence>
<dbReference type="AlphaFoldDB" id="A0A8S9RCS6"/>
<reference evidence="2" key="1">
    <citation type="submission" date="2019-12" db="EMBL/GenBank/DDBJ databases">
        <title>Genome sequencing and annotation of Brassica cretica.</title>
        <authorList>
            <person name="Studholme D.J."/>
            <person name="Sarris P."/>
        </authorList>
    </citation>
    <scope>NUCLEOTIDE SEQUENCE</scope>
    <source>
        <strain evidence="2">PFS-109/04</strain>
        <tissue evidence="2">Leaf</tissue>
    </source>
</reference>
<protein>
    <recommendedName>
        <fullName evidence="4">RanBP2-type domain-containing protein</fullName>
    </recommendedName>
</protein>
<sequence length="268" mass="30122">MFIPQLSVTEAQFHDLLVSIPSSLSVSSNHEYKWACEGCTFLNTYKNSVCDYPRNTIVVVFSSPDWSRKQQPGLLSLSFLCGGVASAMPCLTTSSRLNEATLPYYQRHKPGYSICLYSPYGNTRTIRSKLQYDCDSQTTRRLAISHEHIASLNKRNLTDQLSSCHSRRLYTPSKLERKTELVISKTTTESLQNDKVPSNQAMGRNVSQPIKQKPCPLPQRSNALSDKKGKSILMKQDIAAHCLITLSCNETEPKASYIQSKKHLSLKL</sequence>
<proteinExistence type="predicted"/>